<evidence type="ECO:0000313" key="2">
    <source>
        <dbReference type="EMBL" id="MFD0691681.1"/>
    </source>
</evidence>
<name>A0ABW2XZD6_9ACTN</name>
<dbReference type="Proteomes" id="UP001597063">
    <property type="component" value="Unassembled WGS sequence"/>
</dbReference>
<keyword evidence="1" id="KW-0732">Signal</keyword>
<proteinExistence type="predicted"/>
<protein>
    <recommendedName>
        <fullName evidence="4">Secreted protein</fullName>
    </recommendedName>
</protein>
<comment type="caution">
    <text evidence="2">The sequence shown here is derived from an EMBL/GenBank/DDBJ whole genome shotgun (WGS) entry which is preliminary data.</text>
</comment>
<feature type="signal peptide" evidence="1">
    <location>
        <begin position="1"/>
        <end position="23"/>
    </location>
</feature>
<reference evidence="3" key="1">
    <citation type="journal article" date="2019" name="Int. J. Syst. Evol. Microbiol.">
        <title>The Global Catalogue of Microorganisms (GCM) 10K type strain sequencing project: providing services to taxonomists for standard genome sequencing and annotation.</title>
        <authorList>
            <consortium name="The Broad Institute Genomics Platform"/>
            <consortium name="The Broad Institute Genome Sequencing Center for Infectious Disease"/>
            <person name="Wu L."/>
            <person name="Ma J."/>
        </authorList>
    </citation>
    <scope>NUCLEOTIDE SEQUENCE [LARGE SCALE GENOMIC DNA]</scope>
    <source>
        <strain evidence="3">JCM 9371</strain>
    </source>
</reference>
<feature type="chain" id="PRO_5047422544" description="Secreted protein" evidence="1">
    <location>
        <begin position="24"/>
        <end position="89"/>
    </location>
</feature>
<sequence length="89" mass="9609">MASRIVLATAAATAVLGAVPVTAAEASPSRTVHDPGPLGGGDGWRYWRLVGEYRSSFICNAQGAELVFSGGARDFRCERYDDSNWLYIR</sequence>
<gene>
    <name evidence="2" type="ORF">ACFQZM_44830</name>
</gene>
<evidence type="ECO:0000313" key="3">
    <source>
        <dbReference type="Proteomes" id="UP001597063"/>
    </source>
</evidence>
<evidence type="ECO:0008006" key="4">
    <source>
        <dbReference type="Google" id="ProtNLM"/>
    </source>
</evidence>
<evidence type="ECO:0000256" key="1">
    <source>
        <dbReference type="SAM" id="SignalP"/>
    </source>
</evidence>
<accession>A0ABW2XZD6</accession>
<keyword evidence="3" id="KW-1185">Reference proteome</keyword>
<dbReference type="RefSeq" id="WP_131759334.1">
    <property type="nucleotide sequence ID" value="NZ_CAACUY010000074.1"/>
</dbReference>
<dbReference type="EMBL" id="JBHTGP010000032">
    <property type="protein sequence ID" value="MFD0691681.1"/>
    <property type="molecule type" value="Genomic_DNA"/>
</dbReference>
<organism evidence="2 3">
    <name type="scientific">Actinomadura fibrosa</name>
    <dbReference type="NCBI Taxonomy" id="111802"/>
    <lineage>
        <taxon>Bacteria</taxon>
        <taxon>Bacillati</taxon>
        <taxon>Actinomycetota</taxon>
        <taxon>Actinomycetes</taxon>
        <taxon>Streptosporangiales</taxon>
        <taxon>Thermomonosporaceae</taxon>
        <taxon>Actinomadura</taxon>
    </lineage>
</organism>